<evidence type="ECO:0000256" key="1">
    <source>
        <dbReference type="SAM" id="MobiDB-lite"/>
    </source>
</evidence>
<feature type="compositionally biased region" description="Basic and acidic residues" evidence="1">
    <location>
        <begin position="114"/>
        <end position="125"/>
    </location>
</feature>
<organism evidence="2 3">
    <name type="scientific">Coccidioides immitis RMSCC 3703</name>
    <dbReference type="NCBI Taxonomy" id="454286"/>
    <lineage>
        <taxon>Eukaryota</taxon>
        <taxon>Fungi</taxon>
        <taxon>Dikarya</taxon>
        <taxon>Ascomycota</taxon>
        <taxon>Pezizomycotina</taxon>
        <taxon>Eurotiomycetes</taxon>
        <taxon>Eurotiomycetidae</taxon>
        <taxon>Onygenales</taxon>
        <taxon>Onygenaceae</taxon>
        <taxon>Coccidioides</taxon>
    </lineage>
</organism>
<name>A0A0J8QW14_COCIT</name>
<feature type="compositionally biased region" description="Polar residues" evidence="1">
    <location>
        <begin position="98"/>
        <end position="113"/>
    </location>
</feature>
<proteinExistence type="predicted"/>
<sequence>MDYSESSRAKALFPPSPYSQHFVFFSTTQIAAGTIQVPLHLISQYPAGSRLSSFLPFSMMSSIAQEGDVKPPKVDTSDHLNPLPSHIGSDTKAKCGDETQTAAGPSNDATSVDLSHEKQPNTDRD</sequence>
<feature type="compositionally biased region" description="Basic and acidic residues" evidence="1">
    <location>
        <begin position="67"/>
        <end position="78"/>
    </location>
</feature>
<reference evidence="3" key="1">
    <citation type="journal article" date="2010" name="Genome Res.">
        <title>Population genomic sequencing of Coccidioides fungi reveals recent hybridization and transposon control.</title>
        <authorList>
            <person name="Neafsey D.E."/>
            <person name="Barker B.M."/>
            <person name="Sharpton T.J."/>
            <person name="Stajich J.E."/>
            <person name="Park D.J."/>
            <person name="Whiston E."/>
            <person name="Hung C.-Y."/>
            <person name="McMahan C."/>
            <person name="White J."/>
            <person name="Sykes S."/>
            <person name="Heiman D."/>
            <person name="Young S."/>
            <person name="Zeng Q."/>
            <person name="Abouelleil A."/>
            <person name="Aftuck L."/>
            <person name="Bessette D."/>
            <person name="Brown A."/>
            <person name="FitzGerald M."/>
            <person name="Lui A."/>
            <person name="Macdonald J.P."/>
            <person name="Priest M."/>
            <person name="Orbach M.J."/>
            <person name="Galgiani J.N."/>
            <person name="Kirkland T.N."/>
            <person name="Cole G.T."/>
            <person name="Birren B.W."/>
            <person name="Henn M.R."/>
            <person name="Taylor J.W."/>
            <person name="Rounsley S.D."/>
        </authorList>
    </citation>
    <scope>NUCLEOTIDE SEQUENCE [LARGE SCALE GENOMIC DNA]</scope>
    <source>
        <strain evidence="3">RMSCC 3703</strain>
    </source>
</reference>
<protein>
    <submittedName>
        <fullName evidence="2">Uncharacterized protein</fullName>
    </submittedName>
</protein>
<evidence type="ECO:0000313" key="3">
    <source>
        <dbReference type="Proteomes" id="UP000054559"/>
    </source>
</evidence>
<dbReference type="EMBL" id="DS268147">
    <property type="protein sequence ID" value="KMU76651.1"/>
    <property type="molecule type" value="Genomic_DNA"/>
</dbReference>
<gene>
    <name evidence="2" type="ORF">CISG_05794</name>
</gene>
<feature type="region of interest" description="Disordered" evidence="1">
    <location>
        <begin position="65"/>
        <end position="125"/>
    </location>
</feature>
<dbReference type="Proteomes" id="UP000054559">
    <property type="component" value="Unassembled WGS sequence"/>
</dbReference>
<evidence type="ECO:0000313" key="2">
    <source>
        <dbReference type="EMBL" id="KMU76651.1"/>
    </source>
</evidence>
<accession>A0A0J8QW14</accession>
<dbReference type="AlphaFoldDB" id="A0A0J8QW14"/>